<dbReference type="EMBL" id="CAJVPT010010023">
    <property type="protein sequence ID" value="CAG8566454.1"/>
    <property type="molecule type" value="Genomic_DNA"/>
</dbReference>
<dbReference type="Proteomes" id="UP000789525">
    <property type="component" value="Unassembled WGS sequence"/>
</dbReference>
<organism evidence="1 2">
    <name type="scientific">Acaulospora colombiana</name>
    <dbReference type="NCBI Taxonomy" id="27376"/>
    <lineage>
        <taxon>Eukaryota</taxon>
        <taxon>Fungi</taxon>
        <taxon>Fungi incertae sedis</taxon>
        <taxon>Mucoromycota</taxon>
        <taxon>Glomeromycotina</taxon>
        <taxon>Glomeromycetes</taxon>
        <taxon>Diversisporales</taxon>
        <taxon>Acaulosporaceae</taxon>
        <taxon>Acaulospora</taxon>
    </lineage>
</organism>
<feature type="non-terminal residue" evidence="1">
    <location>
        <position position="1"/>
    </location>
</feature>
<gene>
    <name evidence="1" type="ORF">ACOLOM_LOCUS5429</name>
</gene>
<accession>A0ACA9M4H0</accession>
<sequence>TWVYDLDTTLPFPCDIETYIREALIPADAPQYHRYSKESFVEEFNTVDAEIILYDSSNNELTSFSNADFPFSFYSNSDLNYYKSDTIIEGKLEIAQFEQQDATSVSGKIDDAGSSPCTLKPISVGMALLIIPFDKAQELGCDSIDELISRNTWITQDMTPSINNQTGLLDGTTILPNGTYSIPVNNTADVKKRMASSTPSPLIACDCAHPLDCKDQCGELVRKTFESRNSGIVQQLMRRDDPIPSSGIPQVVVFTSTNGGDPGIKEPLDNQGKIQNAKVGLTLLRKDDVAKLMNLSNVTSKVSVTSGNVSGAWLSATKYSVITGVVFLLLCTFYVGLQYSWYEFLSLVHQFLSRTHHTCILSIILLRRIKASIEVTKFDVNLSPIVRLAAELQRYILVFGICLIVVAFFFNLMAKTTQSSHFSTVLSIVNKSLFIALVDLGYLTFGMFMIYDLATNREINQKIGETLTFKFSSKADKKRALQLTDDLSKSISMISILLLLRSHHFASFLSNPVSLSTNRPLNRSLHPTPEQIEEDERRNSAAYTTRMAVVKPEPTYRMNPNRLSVGYYNNNLIRGGLRGNGYLGGVREKGGKRGGATMDNLGANSGKLGDDDKNDRNSKGDGIGGSVGEISENPSSLKDYIKLSESKSTNCGKSEISKFDIIDL</sequence>
<keyword evidence="2" id="KW-1185">Reference proteome</keyword>
<comment type="caution">
    <text evidence="1">The sequence shown here is derived from an EMBL/GenBank/DDBJ whole genome shotgun (WGS) entry which is preliminary data.</text>
</comment>
<name>A0ACA9M4H0_9GLOM</name>
<evidence type="ECO:0000313" key="2">
    <source>
        <dbReference type="Proteomes" id="UP000789525"/>
    </source>
</evidence>
<reference evidence="1" key="1">
    <citation type="submission" date="2021-06" db="EMBL/GenBank/DDBJ databases">
        <authorList>
            <person name="Kallberg Y."/>
            <person name="Tangrot J."/>
            <person name="Rosling A."/>
        </authorList>
    </citation>
    <scope>NUCLEOTIDE SEQUENCE</scope>
    <source>
        <strain evidence="1">CL356</strain>
    </source>
</reference>
<proteinExistence type="predicted"/>
<protein>
    <submittedName>
        <fullName evidence="1">5319_t:CDS:1</fullName>
    </submittedName>
</protein>
<evidence type="ECO:0000313" key="1">
    <source>
        <dbReference type="EMBL" id="CAG8566454.1"/>
    </source>
</evidence>